<dbReference type="Pfam" id="PF02586">
    <property type="entry name" value="SRAP"/>
    <property type="match status" value="1"/>
</dbReference>
<keyword evidence="2 8" id="KW-0645">Protease</keyword>
<gene>
    <name evidence="9" type="ORF">LPAF129_16640</name>
</gene>
<comment type="caution">
    <text evidence="9">The sequence shown here is derived from an EMBL/GenBank/DDBJ whole genome shotgun (WGS) entry which is preliminary data.</text>
</comment>
<keyword evidence="5" id="KW-0190">Covalent protein-DNA linkage</keyword>
<evidence type="ECO:0000256" key="6">
    <source>
        <dbReference type="ARBA" id="ARBA00023125"/>
    </source>
</evidence>
<proteinExistence type="inferred from homology"/>
<keyword evidence="6" id="KW-0238">DNA-binding</keyword>
<dbReference type="EMBL" id="BQXH01000016">
    <property type="protein sequence ID" value="GKS81978.1"/>
    <property type="molecule type" value="Genomic_DNA"/>
</dbReference>
<reference evidence="9" key="1">
    <citation type="journal article" date="2022" name="Int. J. Syst. Evol. Microbiol.">
        <title>A novel species of lactic acid bacteria, Ligilactobacillus pabuli sp. nov., isolated from alfalfa silage.</title>
        <authorList>
            <person name="Tohno M."/>
            <person name="Tanizawa Y."/>
            <person name="Sawada H."/>
            <person name="Sakamoto M."/>
            <person name="Ohkuma M."/>
            <person name="Kobayashi H."/>
        </authorList>
    </citation>
    <scope>NUCLEOTIDE SEQUENCE</scope>
    <source>
        <strain evidence="9">AF129</strain>
    </source>
</reference>
<dbReference type="Proteomes" id="UP001055149">
    <property type="component" value="Unassembled WGS sequence"/>
</dbReference>
<keyword evidence="7" id="KW-0456">Lyase</keyword>
<sequence length="189" mass="21629">MCGRFMFQPEISQEMTQIYRLAQQGGYQPKVGEIFPTDQTALIVAGQRQVQVVAMKWGFPGFKPGQTLVNARAETVQTKPMFAAAFASQRCVYPTTGFFEWNNHKEKFWFNYGQESEPLYIAGCYANFDGVDQSILLTTEPNPQVAAIHDRMPLILAKNQINRWIYQEDFARNFLQAAMPPLTSQSWKK</sequence>
<dbReference type="RefSeq" id="WP_244056005.1">
    <property type="nucleotide sequence ID" value="NZ_BQXH01000016.1"/>
</dbReference>
<name>A0ABQ5JJP2_9LACO</name>
<dbReference type="InterPro" id="IPR036590">
    <property type="entry name" value="SRAP-like"/>
</dbReference>
<evidence type="ECO:0000256" key="7">
    <source>
        <dbReference type="ARBA" id="ARBA00023239"/>
    </source>
</evidence>
<keyword evidence="10" id="KW-1185">Reference proteome</keyword>
<comment type="similarity">
    <text evidence="1 8">Belongs to the SOS response-associated peptidase family.</text>
</comment>
<keyword evidence="4 8" id="KW-0378">Hydrolase</keyword>
<dbReference type="PANTHER" id="PTHR13604">
    <property type="entry name" value="DC12-RELATED"/>
    <property type="match status" value="1"/>
</dbReference>
<dbReference type="Gene3D" id="3.90.1680.10">
    <property type="entry name" value="SOS response associated peptidase-like"/>
    <property type="match status" value="1"/>
</dbReference>
<accession>A0ABQ5JJP2</accession>
<evidence type="ECO:0000256" key="5">
    <source>
        <dbReference type="ARBA" id="ARBA00023124"/>
    </source>
</evidence>
<evidence type="ECO:0000313" key="9">
    <source>
        <dbReference type="EMBL" id="GKS81978.1"/>
    </source>
</evidence>
<organism evidence="9 10">
    <name type="scientific">Ligilactobacillus pabuli</name>
    <dbReference type="NCBI Taxonomy" id="2886039"/>
    <lineage>
        <taxon>Bacteria</taxon>
        <taxon>Bacillati</taxon>
        <taxon>Bacillota</taxon>
        <taxon>Bacilli</taxon>
        <taxon>Lactobacillales</taxon>
        <taxon>Lactobacillaceae</taxon>
        <taxon>Ligilactobacillus</taxon>
    </lineage>
</organism>
<dbReference type="EC" id="3.4.-.-" evidence="8"/>
<keyword evidence="3" id="KW-0227">DNA damage</keyword>
<evidence type="ECO:0000256" key="1">
    <source>
        <dbReference type="ARBA" id="ARBA00008136"/>
    </source>
</evidence>
<evidence type="ECO:0000256" key="8">
    <source>
        <dbReference type="RuleBase" id="RU364100"/>
    </source>
</evidence>
<evidence type="ECO:0000256" key="2">
    <source>
        <dbReference type="ARBA" id="ARBA00022670"/>
    </source>
</evidence>
<evidence type="ECO:0000256" key="3">
    <source>
        <dbReference type="ARBA" id="ARBA00022763"/>
    </source>
</evidence>
<dbReference type="PANTHER" id="PTHR13604:SF0">
    <property type="entry name" value="ABASIC SITE PROCESSING PROTEIN HMCES"/>
    <property type="match status" value="1"/>
</dbReference>
<protein>
    <recommendedName>
        <fullName evidence="8">Abasic site processing protein</fullName>
        <ecNumber evidence="8">3.4.-.-</ecNumber>
    </recommendedName>
</protein>
<evidence type="ECO:0000256" key="4">
    <source>
        <dbReference type="ARBA" id="ARBA00022801"/>
    </source>
</evidence>
<dbReference type="SUPFAM" id="SSF143081">
    <property type="entry name" value="BB1717-like"/>
    <property type="match status" value="1"/>
</dbReference>
<dbReference type="InterPro" id="IPR003738">
    <property type="entry name" value="SRAP"/>
</dbReference>
<evidence type="ECO:0000313" key="10">
    <source>
        <dbReference type="Proteomes" id="UP001055149"/>
    </source>
</evidence>